<name>A0ABV6S1H5_9SPHN</name>
<dbReference type="EMBL" id="JBHLTM010000003">
    <property type="protein sequence ID" value="MFC0683089.1"/>
    <property type="molecule type" value="Genomic_DNA"/>
</dbReference>
<dbReference type="Gene3D" id="3.15.30.10">
    <property type="entry name" value="putative capsid protein of prophage domain like"/>
    <property type="match status" value="1"/>
</dbReference>
<sequence>MADSLSYTTAEIVQVVPNLKVAQNFLLDRFFPNLVEFDTEEVAIDVDVGLRRMSPFCSPLVEGKLVEQRRYQTNKFKPAYIKDKRAPDLRKPVRRQIGERIGGELSGEERMMANLNFEMSDQVDMVNRRLEWMAASALTSGTITISGDGFPTTVIDFGRASILTVALTGAARWGQTLNPAGRDTNIVGQIDGWAAAILKSSGAVVTDLVFTTTPWSKFTMAEGVQGAIYYPALASQGNEINPGSQVKAGAVYKGRWGQYDLWVYNDWYIDANGVEQPMLADGTVIMSGGDALMGTRAFGMIIDPRFAYGAMAYAPKTWIQEDPAQQMLMMQSAPIVIPSRVNACLCATVL</sequence>
<evidence type="ECO:0000313" key="2">
    <source>
        <dbReference type="Proteomes" id="UP001589858"/>
    </source>
</evidence>
<dbReference type="RefSeq" id="WP_267220770.1">
    <property type="nucleotide sequence ID" value="NZ_JAPCWC010000008.1"/>
</dbReference>
<dbReference type="HAMAP" id="MF_04133">
    <property type="entry name" value="CAPSID_LAMBDA"/>
    <property type="match status" value="1"/>
</dbReference>
<dbReference type="Proteomes" id="UP001589858">
    <property type="component" value="Unassembled WGS sequence"/>
</dbReference>
<accession>A0ABV6S1H5</accession>
<reference evidence="1 2" key="1">
    <citation type="submission" date="2024-09" db="EMBL/GenBank/DDBJ databases">
        <authorList>
            <person name="Sun Q."/>
            <person name="Mori K."/>
        </authorList>
    </citation>
    <scope>NUCLEOTIDE SEQUENCE [LARGE SCALE GENOMIC DNA]</scope>
    <source>
        <strain evidence="1 2">CICC 11035S</strain>
    </source>
</reference>
<keyword evidence="2" id="KW-1185">Reference proteome</keyword>
<dbReference type="Pfam" id="PF03864">
    <property type="entry name" value="Phage_cap_E"/>
    <property type="match status" value="1"/>
</dbReference>
<protein>
    <submittedName>
        <fullName evidence="1">Major capsid protein</fullName>
    </submittedName>
</protein>
<comment type="caution">
    <text evidence="1">The sequence shown here is derived from an EMBL/GenBank/DDBJ whole genome shotgun (WGS) entry which is preliminary data.</text>
</comment>
<dbReference type="InterPro" id="IPR005564">
    <property type="entry name" value="Major_capsid_GpE"/>
</dbReference>
<organism evidence="1 2">
    <name type="scientific">Novosphingobium clariflavum</name>
    <dbReference type="NCBI Taxonomy" id="2029884"/>
    <lineage>
        <taxon>Bacteria</taxon>
        <taxon>Pseudomonadati</taxon>
        <taxon>Pseudomonadota</taxon>
        <taxon>Alphaproteobacteria</taxon>
        <taxon>Sphingomonadales</taxon>
        <taxon>Sphingomonadaceae</taxon>
        <taxon>Novosphingobium</taxon>
    </lineage>
</organism>
<dbReference type="Gene3D" id="3.30.1930.10">
    <property type="entry name" value="capsid protein of prophage domain"/>
    <property type="match status" value="1"/>
</dbReference>
<gene>
    <name evidence="1" type="ORF">ACFFF8_00610</name>
</gene>
<evidence type="ECO:0000313" key="1">
    <source>
        <dbReference type="EMBL" id="MFC0683089.1"/>
    </source>
</evidence>
<proteinExistence type="inferred from homology"/>